<comment type="caution">
    <text evidence="1">The sequence shown here is derived from an EMBL/GenBank/DDBJ whole genome shotgun (WGS) entry which is preliminary data.</text>
</comment>
<protein>
    <submittedName>
        <fullName evidence="1">Uncharacterized protein</fullName>
    </submittedName>
</protein>
<proteinExistence type="predicted"/>
<dbReference type="AlphaFoldDB" id="A0AA39KC05"/>
<gene>
    <name evidence="1" type="ORF">EV420DRAFT_1644342</name>
</gene>
<evidence type="ECO:0000313" key="1">
    <source>
        <dbReference type="EMBL" id="KAK0457185.1"/>
    </source>
</evidence>
<dbReference type="RefSeq" id="XP_060329500.1">
    <property type="nucleotide sequence ID" value="XM_060477631.1"/>
</dbReference>
<accession>A0AA39KC05</accession>
<evidence type="ECO:0000313" key="2">
    <source>
        <dbReference type="Proteomes" id="UP001175211"/>
    </source>
</evidence>
<dbReference type="Proteomes" id="UP001175211">
    <property type="component" value="Unassembled WGS sequence"/>
</dbReference>
<dbReference type="EMBL" id="JAUEPS010000023">
    <property type="protein sequence ID" value="KAK0457185.1"/>
    <property type="molecule type" value="Genomic_DNA"/>
</dbReference>
<reference evidence="1" key="1">
    <citation type="submission" date="2023-06" db="EMBL/GenBank/DDBJ databases">
        <authorList>
            <consortium name="Lawrence Berkeley National Laboratory"/>
            <person name="Ahrendt S."/>
            <person name="Sahu N."/>
            <person name="Indic B."/>
            <person name="Wong-Bajracharya J."/>
            <person name="Merenyi Z."/>
            <person name="Ke H.-M."/>
            <person name="Monk M."/>
            <person name="Kocsube S."/>
            <person name="Drula E."/>
            <person name="Lipzen A."/>
            <person name="Balint B."/>
            <person name="Henrissat B."/>
            <person name="Andreopoulos B."/>
            <person name="Martin F.M."/>
            <person name="Harder C.B."/>
            <person name="Rigling D."/>
            <person name="Ford K.L."/>
            <person name="Foster G.D."/>
            <person name="Pangilinan J."/>
            <person name="Papanicolaou A."/>
            <person name="Barry K."/>
            <person name="LaButti K."/>
            <person name="Viragh M."/>
            <person name="Koriabine M."/>
            <person name="Yan M."/>
            <person name="Riley R."/>
            <person name="Champramary S."/>
            <person name="Plett K.L."/>
            <person name="Tsai I.J."/>
            <person name="Slot J."/>
            <person name="Sipos G."/>
            <person name="Plett J."/>
            <person name="Nagy L.G."/>
            <person name="Grigoriev I.V."/>
        </authorList>
    </citation>
    <scope>NUCLEOTIDE SEQUENCE</scope>
    <source>
        <strain evidence="1">CCBAS 213</strain>
    </source>
</reference>
<dbReference type="GeneID" id="85361179"/>
<sequence>MSIDREKDLLRALSALPLKGLHLKSTLFRNQQQLFDFIRRFPTLVEVSCSDIRYVEKKNPRPYVGPLPLLPHLRAVNMDDSLWFAALNGTFGSVNKLQKVTALDVHFDDIPKVGQFLQNTVRNLSEFNIRHLHGIESNPGMTRGRAAWKEEQKPLVLSHLKALGIDIHDRQRVTGLSPYTMASILGWWIRSLEDSVKEGIVSALERLTIIVGMYKKDYILRYSNEIWATIDRLLTRDQFPEFKSLRVIIKAYHPVILSQ</sequence>
<keyword evidence="2" id="KW-1185">Reference proteome</keyword>
<name>A0AA39KC05_ARMTA</name>
<organism evidence="1 2">
    <name type="scientific">Armillaria tabescens</name>
    <name type="common">Ringless honey mushroom</name>
    <name type="synonym">Agaricus tabescens</name>
    <dbReference type="NCBI Taxonomy" id="1929756"/>
    <lineage>
        <taxon>Eukaryota</taxon>
        <taxon>Fungi</taxon>
        <taxon>Dikarya</taxon>
        <taxon>Basidiomycota</taxon>
        <taxon>Agaricomycotina</taxon>
        <taxon>Agaricomycetes</taxon>
        <taxon>Agaricomycetidae</taxon>
        <taxon>Agaricales</taxon>
        <taxon>Marasmiineae</taxon>
        <taxon>Physalacriaceae</taxon>
        <taxon>Desarmillaria</taxon>
    </lineage>
</organism>